<comment type="function">
    <text evidence="3">Catalyzes the formation of 4-diphosphocytidyl-2-C-methyl-D-erythritol from CTP and 2-C-methyl-D-erythritol 4-phosphate (MEP).</text>
</comment>
<keyword evidence="1 3" id="KW-0808">Transferase</keyword>
<dbReference type="PANTHER" id="PTHR32125:SF4">
    <property type="entry name" value="2-C-METHYL-D-ERYTHRITOL 4-PHOSPHATE CYTIDYLYLTRANSFERASE, CHLOROPLASTIC"/>
    <property type="match status" value="1"/>
</dbReference>
<dbReference type="UniPathway" id="UPA00056">
    <property type="reaction ID" value="UER00093"/>
</dbReference>
<dbReference type="Pfam" id="PF01128">
    <property type="entry name" value="IspD"/>
    <property type="match status" value="1"/>
</dbReference>
<dbReference type="HAMAP" id="MF_00108">
    <property type="entry name" value="IspD"/>
    <property type="match status" value="1"/>
</dbReference>
<evidence type="ECO:0000313" key="4">
    <source>
        <dbReference type="EMBL" id="ACZ10488.1"/>
    </source>
</evidence>
<comment type="catalytic activity">
    <reaction evidence="3">
        <text>2-C-methyl-D-erythritol 4-phosphate + CTP + H(+) = 4-CDP-2-C-methyl-D-erythritol + diphosphate</text>
        <dbReference type="Rhea" id="RHEA:13429"/>
        <dbReference type="ChEBI" id="CHEBI:15378"/>
        <dbReference type="ChEBI" id="CHEBI:33019"/>
        <dbReference type="ChEBI" id="CHEBI:37563"/>
        <dbReference type="ChEBI" id="CHEBI:57823"/>
        <dbReference type="ChEBI" id="CHEBI:58262"/>
        <dbReference type="EC" id="2.7.7.60"/>
    </reaction>
</comment>
<dbReference type="RefSeq" id="WP_012863070.1">
    <property type="nucleotide sequence ID" value="NC_013517.1"/>
</dbReference>
<comment type="similarity">
    <text evidence="3">Belongs to the IspD/TarI cytidylyltransferase family. IspD subfamily.</text>
</comment>
<dbReference type="Proteomes" id="UP000000845">
    <property type="component" value="Chromosome"/>
</dbReference>
<keyword evidence="2 3" id="KW-0548">Nucleotidyltransferase</keyword>
<feature type="site" description="Transition state stabilizer" evidence="3">
    <location>
        <position position="22"/>
    </location>
</feature>
<reference evidence="4 5" key="2">
    <citation type="journal article" date="2010" name="Stand. Genomic Sci.">
        <title>Complete genome sequence of Sebaldella termitidis type strain (NCTC 11300).</title>
        <authorList>
            <person name="Harmon-Smith M."/>
            <person name="Celia L."/>
            <person name="Chertkov O."/>
            <person name="Lapidus A."/>
            <person name="Copeland A."/>
            <person name="Glavina Del Rio T."/>
            <person name="Nolan M."/>
            <person name="Lucas S."/>
            <person name="Tice H."/>
            <person name="Cheng J.F."/>
            <person name="Han C."/>
            <person name="Detter J.C."/>
            <person name="Bruce D."/>
            <person name="Goodwin L."/>
            <person name="Pitluck S."/>
            <person name="Pati A."/>
            <person name="Liolios K."/>
            <person name="Ivanova N."/>
            <person name="Mavromatis K."/>
            <person name="Mikhailova N."/>
            <person name="Chen A."/>
            <person name="Palaniappan K."/>
            <person name="Land M."/>
            <person name="Hauser L."/>
            <person name="Chang Y.J."/>
            <person name="Jeffries C.D."/>
            <person name="Brettin T."/>
            <person name="Goker M."/>
            <person name="Beck B."/>
            <person name="Bristow J."/>
            <person name="Eisen J.A."/>
            <person name="Markowitz V."/>
            <person name="Hugenholtz P."/>
            <person name="Kyrpides N.C."/>
            <person name="Klenk H.P."/>
            <person name="Chen F."/>
        </authorList>
    </citation>
    <scope>NUCLEOTIDE SEQUENCE [LARGE SCALE GENOMIC DNA]</scope>
    <source>
        <strain evidence="5">ATCC 33386 / NCTC 11300</strain>
    </source>
</reference>
<dbReference type="GO" id="GO:0019288">
    <property type="term" value="P:isopentenyl diphosphate biosynthetic process, methylerythritol 4-phosphate pathway"/>
    <property type="evidence" value="ECO:0007669"/>
    <property type="project" value="UniProtKB-UniRule"/>
</dbReference>
<dbReference type="InterPro" id="IPR029044">
    <property type="entry name" value="Nucleotide-diphossugar_trans"/>
</dbReference>
<feature type="site" description="Transition state stabilizer" evidence="3">
    <location>
        <position position="15"/>
    </location>
</feature>
<dbReference type="EC" id="2.7.7.60" evidence="3"/>
<reference evidence="5" key="1">
    <citation type="submission" date="2009-09" db="EMBL/GenBank/DDBJ databases">
        <title>The complete chromosome of Sebaldella termitidis ATCC 33386.</title>
        <authorList>
            <consortium name="US DOE Joint Genome Institute (JGI-PGF)"/>
            <person name="Lucas S."/>
            <person name="Copeland A."/>
            <person name="Lapidus A."/>
            <person name="Glavina del Rio T."/>
            <person name="Dalin E."/>
            <person name="Tice H."/>
            <person name="Bruce D."/>
            <person name="Goodwin L."/>
            <person name="Pitluck S."/>
            <person name="Kyrpides N."/>
            <person name="Mavromatis K."/>
            <person name="Ivanova N."/>
            <person name="Mikhailova N."/>
            <person name="Sims D."/>
            <person name="Meincke L."/>
            <person name="Brettin T."/>
            <person name="Detter J.C."/>
            <person name="Han C."/>
            <person name="Larimer F."/>
            <person name="Land M."/>
            <person name="Hauser L."/>
            <person name="Markowitz V."/>
            <person name="Cheng J.F."/>
            <person name="Hugenholtz P."/>
            <person name="Woyke T."/>
            <person name="Wu D."/>
            <person name="Eisen J.A."/>
        </authorList>
    </citation>
    <scope>NUCLEOTIDE SEQUENCE [LARGE SCALE GENOMIC DNA]</scope>
    <source>
        <strain evidence="5">ATCC 33386 / NCTC 11300</strain>
    </source>
</reference>
<keyword evidence="3" id="KW-0414">Isoprene biosynthesis</keyword>
<dbReference type="AlphaFoldDB" id="D1ARK2"/>
<sequence>MKYYFIVPIAGLGKRMGLNIPKQYYRIKEKPIFISTLEVIEKNKLVDGIYISVNKKDIKLVENYLREFKITKVKKIVEGGSERQYSIKNALDHIEEEAIIAVQDGVRPNIRQEYIESTYEILMAEENLDGLVVGIPLKDTVKVIDKYGFIVSTPERKTLFSAHTPQVFRSTILKEAYEKAEKDSFLGTDDSSLVERIGGRVKVYEGHADNVKITTKEDLRYFE</sequence>
<proteinExistence type="inferred from homology"/>
<evidence type="ECO:0000256" key="3">
    <source>
        <dbReference type="HAMAP-Rule" id="MF_00108"/>
    </source>
</evidence>
<dbReference type="GO" id="GO:0050518">
    <property type="term" value="F:2-C-methyl-D-erythritol 4-phosphate cytidylyltransferase activity"/>
    <property type="evidence" value="ECO:0007669"/>
    <property type="project" value="UniProtKB-UniRule"/>
</dbReference>
<dbReference type="PANTHER" id="PTHR32125">
    <property type="entry name" value="2-C-METHYL-D-ERYTHRITOL 4-PHOSPHATE CYTIDYLYLTRANSFERASE, CHLOROPLASTIC"/>
    <property type="match status" value="1"/>
</dbReference>
<keyword evidence="5" id="KW-1185">Reference proteome</keyword>
<gene>
    <name evidence="3" type="primary">ispD</name>
    <name evidence="4" type="ordered locus">Sterm_3654</name>
</gene>
<evidence type="ECO:0000313" key="5">
    <source>
        <dbReference type="Proteomes" id="UP000000845"/>
    </source>
</evidence>
<evidence type="ECO:0000256" key="2">
    <source>
        <dbReference type="ARBA" id="ARBA00022695"/>
    </source>
</evidence>
<dbReference type="InterPro" id="IPR001228">
    <property type="entry name" value="IspD"/>
</dbReference>
<protein>
    <recommendedName>
        <fullName evidence="3">2-C-methyl-D-erythritol 4-phosphate cytidylyltransferase</fullName>
        <ecNumber evidence="3">2.7.7.60</ecNumber>
    </recommendedName>
    <alternativeName>
        <fullName evidence="3">4-diphosphocytidyl-2C-methyl-D-erythritol synthase</fullName>
    </alternativeName>
    <alternativeName>
        <fullName evidence="3">MEP cytidylyltransferase</fullName>
        <shortName evidence="3">MCT</shortName>
    </alternativeName>
</protein>
<name>D1ARK2_SEBTE</name>
<dbReference type="NCBIfam" id="TIGR00453">
    <property type="entry name" value="ispD"/>
    <property type="match status" value="1"/>
</dbReference>
<dbReference type="Gene3D" id="3.90.550.10">
    <property type="entry name" value="Spore Coat Polysaccharide Biosynthesis Protein SpsA, Chain A"/>
    <property type="match status" value="1"/>
</dbReference>
<evidence type="ECO:0000256" key="1">
    <source>
        <dbReference type="ARBA" id="ARBA00022679"/>
    </source>
</evidence>
<feature type="site" description="Positions MEP for the nucleophilic attack" evidence="3">
    <location>
        <position position="156"/>
    </location>
</feature>
<feature type="site" description="Positions MEP for the nucleophilic attack" evidence="3">
    <location>
        <position position="212"/>
    </location>
</feature>
<dbReference type="HOGENOM" id="CLU_061281_2_2_0"/>
<comment type="pathway">
    <text evidence="3">Isoprenoid biosynthesis; isopentenyl diphosphate biosynthesis via DXP pathway; isopentenyl diphosphate from 1-deoxy-D-xylulose 5-phosphate: step 2/6.</text>
</comment>
<dbReference type="KEGG" id="str:Sterm_3654"/>
<dbReference type="SUPFAM" id="SSF53448">
    <property type="entry name" value="Nucleotide-diphospho-sugar transferases"/>
    <property type="match status" value="1"/>
</dbReference>
<dbReference type="CDD" id="cd02516">
    <property type="entry name" value="CDP-ME_synthetase"/>
    <property type="match status" value="1"/>
</dbReference>
<accession>D1ARK2</accession>
<dbReference type="STRING" id="526218.Sterm_3654"/>
<dbReference type="eggNOG" id="COG1211">
    <property type="taxonomic scope" value="Bacteria"/>
</dbReference>
<dbReference type="InterPro" id="IPR050088">
    <property type="entry name" value="IspD/TarI_cytidylyltransf_bact"/>
</dbReference>
<dbReference type="FunFam" id="3.90.550.10:FF:000003">
    <property type="entry name" value="2-C-methyl-D-erythritol 4-phosphate cytidylyltransferase"/>
    <property type="match status" value="1"/>
</dbReference>
<dbReference type="InterPro" id="IPR034683">
    <property type="entry name" value="IspD/TarI"/>
</dbReference>
<organism evidence="4 5">
    <name type="scientific">Sebaldella termitidis (strain ATCC 33386 / NCTC 11300)</name>
    <dbReference type="NCBI Taxonomy" id="526218"/>
    <lineage>
        <taxon>Bacteria</taxon>
        <taxon>Fusobacteriati</taxon>
        <taxon>Fusobacteriota</taxon>
        <taxon>Fusobacteriia</taxon>
        <taxon>Fusobacteriales</taxon>
        <taxon>Leptotrichiaceae</taxon>
        <taxon>Sebaldella</taxon>
    </lineage>
</organism>
<dbReference type="EMBL" id="CP001739">
    <property type="protein sequence ID" value="ACZ10488.1"/>
    <property type="molecule type" value="Genomic_DNA"/>
</dbReference>